<feature type="compositionally biased region" description="Gly residues" evidence="1">
    <location>
        <begin position="403"/>
        <end position="417"/>
    </location>
</feature>
<evidence type="ECO:0000256" key="1">
    <source>
        <dbReference type="SAM" id="MobiDB-lite"/>
    </source>
</evidence>
<evidence type="ECO:0000313" key="3">
    <source>
        <dbReference type="Proteomes" id="UP000299084"/>
    </source>
</evidence>
<name>A0A5N4C0G2_CAMDR</name>
<accession>A0A5N4C0G2</accession>
<dbReference type="Proteomes" id="UP000299084">
    <property type="component" value="Unassembled WGS sequence"/>
</dbReference>
<keyword evidence="3" id="KW-1185">Reference proteome</keyword>
<dbReference type="EMBL" id="JWIN03000041">
    <property type="protein sequence ID" value="KAB1252348.1"/>
    <property type="molecule type" value="Genomic_DNA"/>
</dbReference>
<gene>
    <name evidence="2" type="ORF">Cadr_000031031</name>
</gene>
<dbReference type="AlphaFoldDB" id="A0A5N4C0G2"/>
<evidence type="ECO:0000313" key="2">
    <source>
        <dbReference type="EMBL" id="KAB1252348.1"/>
    </source>
</evidence>
<proteinExistence type="predicted"/>
<comment type="caution">
    <text evidence="2">The sequence shown here is derived from an EMBL/GenBank/DDBJ whole genome shotgun (WGS) entry which is preliminary data.</text>
</comment>
<sequence>MKIPAALLRPPKYPAVDRRRGTSGPPAGLARCGSCAVCAESCLRGLCAHLHYALRFHTKAPGILTGQIQPPPSGWNHQELSTCNRDSARCGERTLDTPGAGAVVQQKAGDAVKGGGSRFLGKPQSMAHTIPTPYPKFLAPPTQGPICTLSLWLSFETAPNPATGTPALPPLLGQTLSSWKLPSSANSRPAAGLADLHFKYPSWSVVRAWAQSSIFPTRSPGPRPVQAKPRTRTGECAPARLPRCPAHWWHHRPSLRPAPPTCEVFRAAPPSPAQSSCPISLHPPPSWPRPGSHWLRNFCPRTSRLGRTYDASARGGPRGVAMATGAVPLAGRRALLGRAAGSGSVQLPGTMAVLAAGDDGLLGLATSSGLVSRRTTSCPGRRPTNSKRTSAPLAGPVDMNRRGGSGLGWRPGRGCGAGERVEAGGTGLGHSLGLSSHSGAGAGAEMASQNPPGRAGRRPVLDEAGRFPGFEEPQKQMLEWGGLSALFICREISDWPEDALHPLVCLPVTLLCDVNPSRGLQDLHVGVCIHIALPLKTLLKMEGSAGATPLVPAATIRQSLDITRGWGGGVGGGWGGGVSGEGKGRWEIAKVVRKGGVGMGVNGGGGEGVMKGLRKGGVTRVETVETPCGWQPQEPTLEGTKAETWGPGYMGRLEGSEAKIGTKRLDSCGGTAPPGHMGSGHFPTAGLTGHKHLTSPLSGPSLQLITWHVWQRPALRSSMTLAKAASPLGLSFLICRTGVWAVNSASALLGPGLWRKVRSACFSKEPVPRLPRWQSGDGQEILIEDGGRAPPATVVATQLTGAGESIHAAERGLCGHHCCQRGSASIFYETFLPIPRLPAREPGPRSCLPWRDTGSLEKQADLTFLHNPGPSKALAYGIHCPHPRSTDEERETNSCCSLMLACVRHAKRGSGARQLGFKSQLCHLLACPLPMCSLRCPAAARGRRTPT</sequence>
<protein>
    <submittedName>
        <fullName evidence="2">Uncharacterized protein</fullName>
    </submittedName>
</protein>
<feature type="region of interest" description="Disordered" evidence="1">
    <location>
        <begin position="370"/>
        <end position="469"/>
    </location>
</feature>
<organism evidence="2 3">
    <name type="scientific">Camelus dromedarius</name>
    <name type="common">Dromedary</name>
    <name type="synonym">Arabian camel</name>
    <dbReference type="NCBI Taxonomy" id="9838"/>
    <lineage>
        <taxon>Eukaryota</taxon>
        <taxon>Metazoa</taxon>
        <taxon>Chordata</taxon>
        <taxon>Craniata</taxon>
        <taxon>Vertebrata</taxon>
        <taxon>Euteleostomi</taxon>
        <taxon>Mammalia</taxon>
        <taxon>Eutheria</taxon>
        <taxon>Laurasiatheria</taxon>
        <taxon>Artiodactyla</taxon>
        <taxon>Tylopoda</taxon>
        <taxon>Camelidae</taxon>
        <taxon>Camelus</taxon>
    </lineage>
</organism>
<reference evidence="2 3" key="1">
    <citation type="journal article" date="2019" name="Mol. Ecol. Resour.">
        <title>Improving Illumina assemblies with Hi-C and long reads: an example with the North African dromedary.</title>
        <authorList>
            <person name="Elbers J.P."/>
            <person name="Rogers M.F."/>
            <person name="Perelman P.L."/>
            <person name="Proskuryakova A.A."/>
            <person name="Serdyukova N.A."/>
            <person name="Johnson W.E."/>
            <person name="Horin P."/>
            <person name="Corander J."/>
            <person name="Murphy D."/>
            <person name="Burger P.A."/>
        </authorList>
    </citation>
    <scope>NUCLEOTIDE SEQUENCE [LARGE SCALE GENOMIC DNA]</scope>
    <source>
        <strain evidence="2">Drom800</strain>
        <tissue evidence="2">Blood</tissue>
    </source>
</reference>
<feature type="region of interest" description="Disordered" evidence="1">
    <location>
        <begin position="217"/>
        <end position="237"/>
    </location>
</feature>